<dbReference type="RefSeq" id="WP_208011093.1">
    <property type="nucleotide sequence ID" value="NZ_CP071796.1"/>
</dbReference>
<evidence type="ECO:0000259" key="1">
    <source>
        <dbReference type="PROSITE" id="PS50042"/>
    </source>
</evidence>
<accession>A0A975CJ96</accession>
<dbReference type="InterPro" id="IPR014710">
    <property type="entry name" value="RmlC-like_jellyroll"/>
</dbReference>
<dbReference type="Pfam" id="PF00027">
    <property type="entry name" value="cNMP_binding"/>
    <property type="match status" value="1"/>
</dbReference>
<sequence>MRRTRSSTSDVFQRLAGSALPEWSVVEGAACERRLRPGEALFLAGERKPFVFVVNEGIVKMVYETPNGDSWVKGFAESGVCFASVAALEEDGLTSFSSYAVVESCIHQIDYRVLLRLAGQHIAWQRAIANALKFYGQRKELREMELLTLSPEDRYVRFMHDNPELVAALRQSDIASYIRVTPVALSRIKSRLGKQGDQ</sequence>
<dbReference type="InterPro" id="IPR018490">
    <property type="entry name" value="cNMP-bd_dom_sf"/>
</dbReference>
<dbReference type="InterPro" id="IPR000595">
    <property type="entry name" value="cNMP-bd_dom"/>
</dbReference>
<dbReference type="AlphaFoldDB" id="A0A975CJ96"/>
<evidence type="ECO:0000313" key="3">
    <source>
        <dbReference type="Proteomes" id="UP000663903"/>
    </source>
</evidence>
<dbReference type="EMBL" id="CP071796">
    <property type="protein sequence ID" value="QTD47200.1"/>
    <property type="molecule type" value="Genomic_DNA"/>
</dbReference>
<dbReference type="Proteomes" id="UP000663903">
    <property type="component" value="Chromosome"/>
</dbReference>
<dbReference type="KEGG" id="otd:J1M35_10195"/>
<dbReference type="SUPFAM" id="SSF51206">
    <property type="entry name" value="cAMP-binding domain-like"/>
    <property type="match status" value="1"/>
</dbReference>
<protein>
    <submittedName>
        <fullName evidence="2">Crp/Fnr family transcriptional regulator</fullName>
    </submittedName>
</protein>
<dbReference type="PROSITE" id="PS50042">
    <property type="entry name" value="CNMP_BINDING_3"/>
    <property type="match status" value="1"/>
</dbReference>
<name>A0A975CJ96_9BURK</name>
<dbReference type="CDD" id="cd00038">
    <property type="entry name" value="CAP_ED"/>
    <property type="match status" value="1"/>
</dbReference>
<gene>
    <name evidence="2" type="ORF">J1M35_10195</name>
</gene>
<keyword evidence="3" id="KW-1185">Reference proteome</keyword>
<evidence type="ECO:0000313" key="2">
    <source>
        <dbReference type="EMBL" id="QTD47200.1"/>
    </source>
</evidence>
<organism evidence="2 3">
    <name type="scientific">Ottowia testudinis</name>
    <dbReference type="NCBI Taxonomy" id="2816950"/>
    <lineage>
        <taxon>Bacteria</taxon>
        <taxon>Pseudomonadati</taxon>
        <taxon>Pseudomonadota</taxon>
        <taxon>Betaproteobacteria</taxon>
        <taxon>Burkholderiales</taxon>
        <taxon>Comamonadaceae</taxon>
        <taxon>Ottowia</taxon>
    </lineage>
</organism>
<reference evidence="2" key="1">
    <citation type="submission" date="2021-03" db="EMBL/GenBank/DDBJ databases">
        <title>Ottowia sp. 27C isolated from the cloaca of a Giant Asian pond turtle (Heosemys grandis).</title>
        <authorList>
            <person name="Spergser J."/>
            <person name="Busse H.-J."/>
        </authorList>
    </citation>
    <scope>NUCLEOTIDE SEQUENCE</scope>
    <source>
        <strain evidence="2">27C</strain>
    </source>
</reference>
<feature type="domain" description="Cyclic nucleotide-binding" evidence="1">
    <location>
        <begin position="32"/>
        <end position="119"/>
    </location>
</feature>
<proteinExistence type="predicted"/>
<dbReference type="Gene3D" id="2.60.120.10">
    <property type="entry name" value="Jelly Rolls"/>
    <property type="match status" value="1"/>
</dbReference>